<evidence type="ECO:0000313" key="5">
    <source>
        <dbReference type="EMBL" id="EFK34229.1"/>
    </source>
</evidence>
<keyword evidence="3" id="KW-0804">Transcription</keyword>
<evidence type="ECO:0000256" key="3">
    <source>
        <dbReference type="ARBA" id="ARBA00023163"/>
    </source>
</evidence>
<evidence type="ECO:0000313" key="6">
    <source>
        <dbReference type="Proteomes" id="UP000002969"/>
    </source>
</evidence>
<feature type="domain" description="HTH araC/xylS-type" evidence="4">
    <location>
        <begin position="207"/>
        <end position="305"/>
    </location>
</feature>
<organism evidence="5 6">
    <name type="scientific">Chryseobacterium gleum ATCC 35910</name>
    <dbReference type="NCBI Taxonomy" id="525257"/>
    <lineage>
        <taxon>Bacteria</taxon>
        <taxon>Pseudomonadati</taxon>
        <taxon>Bacteroidota</taxon>
        <taxon>Flavobacteriia</taxon>
        <taxon>Flavobacteriales</taxon>
        <taxon>Weeksellaceae</taxon>
        <taxon>Chryseobacterium group</taxon>
        <taxon>Chryseobacterium</taxon>
    </lineage>
</organism>
<dbReference type="Gene3D" id="2.60.120.10">
    <property type="entry name" value="Jelly Rolls"/>
    <property type="match status" value="1"/>
</dbReference>
<gene>
    <name evidence="5" type="ORF">HMPREF0204_13298</name>
</gene>
<accession>A0ABP2IRT2</accession>
<dbReference type="SUPFAM" id="SSF51182">
    <property type="entry name" value="RmlC-like cupins"/>
    <property type="match status" value="1"/>
</dbReference>
<dbReference type="Gene3D" id="1.10.10.60">
    <property type="entry name" value="Homeodomain-like"/>
    <property type="match status" value="2"/>
</dbReference>
<dbReference type="InterPro" id="IPR018060">
    <property type="entry name" value="HTH_AraC"/>
</dbReference>
<evidence type="ECO:0000259" key="4">
    <source>
        <dbReference type="PROSITE" id="PS01124"/>
    </source>
</evidence>
<dbReference type="InterPro" id="IPR013096">
    <property type="entry name" value="Cupin_2"/>
</dbReference>
<proteinExistence type="predicted"/>
<dbReference type="InterPro" id="IPR020449">
    <property type="entry name" value="Tscrpt_reg_AraC-type_HTH"/>
</dbReference>
<keyword evidence="6" id="KW-1185">Reference proteome</keyword>
<dbReference type="Pfam" id="PF12833">
    <property type="entry name" value="HTH_18"/>
    <property type="match status" value="1"/>
</dbReference>
<dbReference type="InterPro" id="IPR018062">
    <property type="entry name" value="HTH_AraC-typ_CS"/>
</dbReference>
<dbReference type="InterPro" id="IPR011051">
    <property type="entry name" value="RmlC_Cupin_sf"/>
</dbReference>
<dbReference type="InterPro" id="IPR009057">
    <property type="entry name" value="Homeodomain-like_sf"/>
</dbReference>
<dbReference type="SUPFAM" id="SSF46689">
    <property type="entry name" value="Homeodomain-like"/>
    <property type="match status" value="2"/>
</dbReference>
<evidence type="ECO:0000256" key="2">
    <source>
        <dbReference type="ARBA" id="ARBA00023125"/>
    </source>
</evidence>
<dbReference type="PANTHER" id="PTHR43280:SF27">
    <property type="entry name" value="TRANSCRIPTIONAL REGULATOR MTLR"/>
    <property type="match status" value="1"/>
</dbReference>
<evidence type="ECO:0000256" key="1">
    <source>
        <dbReference type="ARBA" id="ARBA00023015"/>
    </source>
</evidence>
<dbReference type="EMBL" id="ACKQ02000007">
    <property type="protein sequence ID" value="EFK34229.1"/>
    <property type="molecule type" value="Genomic_DNA"/>
</dbReference>
<dbReference type="SMART" id="SM00342">
    <property type="entry name" value="HTH_ARAC"/>
    <property type="match status" value="1"/>
</dbReference>
<dbReference type="Proteomes" id="UP000002969">
    <property type="component" value="Unassembled WGS sequence"/>
</dbReference>
<sequence length="311" mass="36405">MFNDINVLFVNFAYEIICIWPMKHVNPSFEAVRPTIGSSFTSLKFLTNENIKSHVWHYHPEVELIFVCKGSGKRQIGSSITYFSEGDLVLIGSNLPHCGLTNESTHNEYEMVIQFKPDFLGEPIWDIPEMQRISALLEKSKAGIVFGEEVKKRIGKEITEMHETSSLDKLCRFLKILDELSVTQDYRILNAGKYYLQTQVEDNERINLIFNYVKDHFKEAITLEEVADLANMKVPSFCRYFKKITNKTFTQFVNEYRITHALKLLAEQPLSITEVCFESGFNNFSYFNRTFKEYIQKSPSQYRKEFNYFME</sequence>
<reference evidence="5" key="1">
    <citation type="submission" date="2010-06" db="EMBL/GenBank/DDBJ databases">
        <authorList>
            <person name="Muzny D."/>
            <person name="Qin X."/>
            <person name="Buhay C."/>
            <person name="Dugan-Rocha S."/>
            <person name="Ding Y."/>
            <person name="Chen G."/>
            <person name="Hawes A."/>
            <person name="Holder M."/>
            <person name="Jhangiani S."/>
            <person name="Johnson A."/>
            <person name="Khan Z."/>
            <person name="Li Z."/>
            <person name="Liu W."/>
            <person name="Liu X."/>
            <person name="Perez L."/>
            <person name="Shen H."/>
            <person name="Wang Q."/>
            <person name="Watt J."/>
            <person name="Xi L."/>
            <person name="Xin Y."/>
            <person name="Zhou J."/>
            <person name="Deng J."/>
            <person name="Jiang H."/>
            <person name="Liu Y."/>
            <person name="Qu J."/>
            <person name="Song X.-Z."/>
            <person name="Zhang L."/>
            <person name="Villasana D."/>
            <person name="Johnson A."/>
            <person name="Liu J."/>
            <person name="Liyanage D."/>
            <person name="Lorensuhewa L."/>
            <person name="Robinson T."/>
            <person name="Song A."/>
            <person name="Song B.-B."/>
            <person name="Dinh H."/>
            <person name="Thornton R."/>
            <person name="Coyle M."/>
            <person name="Francisco L."/>
            <person name="Jackson L."/>
            <person name="Javaid M."/>
            <person name="Korchina V."/>
            <person name="Kovar C."/>
            <person name="Mata R."/>
            <person name="Mathew T."/>
            <person name="Ngo R."/>
            <person name="Nguyen L."/>
            <person name="Nguyen N."/>
            <person name="Okwuonu G."/>
            <person name="Ongeri F."/>
            <person name="Pham C."/>
            <person name="Simmons D."/>
            <person name="Wilczek-Boney K."/>
            <person name="Hale W."/>
            <person name="Jakkamsetti A."/>
            <person name="Pham P."/>
            <person name="Ruth R."/>
            <person name="San Lucas F."/>
            <person name="Warren J."/>
            <person name="Zhang J."/>
            <person name="Zhao Z."/>
            <person name="Zhou C."/>
            <person name="Zhu D."/>
            <person name="Lee S."/>
            <person name="Bess C."/>
            <person name="Blankenburg K."/>
            <person name="Forbes L."/>
            <person name="Fu Q."/>
            <person name="Gubbala S."/>
            <person name="Hirani K."/>
            <person name="Jayaseelan J.C."/>
            <person name="Lara F."/>
            <person name="Munidasa M."/>
            <person name="Palculict T."/>
            <person name="Patil S."/>
            <person name="Pu L.-L."/>
            <person name="Saada N."/>
            <person name="Tang L."/>
            <person name="Weissenberger G."/>
            <person name="Zhu Y."/>
            <person name="Hemphill L."/>
            <person name="Shang Y."/>
            <person name="Youmans B."/>
            <person name="Ayvaz T."/>
            <person name="Ross M."/>
            <person name="Santibanez J."/>
            <person name="Aqrawi P."/>
            <person name="Gross S."/>
            <person name="Joshi V."/>
            <person name="Fowler G."/>
            <person name="Nazareth L."/>
            <person name="Reid J."/>
            <person name="Worley K."/>
            <person name="Petrosino J."/>
            <person name="Highlander S."/>
            <person name="Gibbs R."/>
        </authorList>
    </citation>
    <scope>NUCLEOTIDE SEQUENCE [LARGE SCALE GENOMIC DNA]</scope>
    <source>
        <strain evidence="5">ATCC 35910</strain>
    </source>
</reference>
<dbReference type="Pfam" id="PF07883">
    <property type="entry name" value="Cupin_2"/>
    <property type="match status" value="1"/>
</dbReference>
<protein>
    <submittedName>
        <fullName evidence="5">Transcriptional regulator, AraC family</fullName>
    </submittedName>
</protein>
<dbReference type="InterPro" id="IPR014710">
    <property type="entry name" value="RmlC-like_jellyroll"/>
</dbReference>
<dbReference type="PANTHER" id="PTHR43280">
    <property type="entry name" value="ARAC-FAMILY TRANSCRIPTIONAL REGULATOR"/>
    <property type="match status" value="1"/>
</dbReference>
<name>A0ABP2IRT2_CHRGE</name>
<dbReference type="PROSITE" id="PS00041">
    <property type="entry name" value="HTH_ARAC_FAMILY_1"/>
    <property type="match status" value="1"/>
</dbReference>
<keyword evidence="2" id="KW-0238">DNA-binding</keyword>
<dbReference type="PROSITE" id="PS01124">
    <property type="entry name" value="HTH_ARAC_FAMILY_2"/>
    <property type="match status" value="1"/>
</dbReference>
<dbReference type="PRINTS" id="PR00032">
    <property type="entry name" value="HTHARAC"/>
</dbReference>
<comment type="caution">
    <text evidence="5">The sequence shown here is derived from an EMBL/GenBank/DDBJ whole genome shotgun (WGS) entry which is preliminary data.</text>
</comment>
<keyword evidence="1" id="KW-0805">Transcription regulation</keyword>